<keyword evidence="1" id="KW-0812">Transmembrane</keyword>
<accession>A0A1H8ZKN9</accession>
<dbReference type="Proteomes" id="UP000199352">
    <property type="component" value="Unassembled WGS sequence"/>
</dbReference>
<dbReference type="EMBL" id="FOFR01000001">
    <property type="protein sequence ID" value="SEP64925.1"/>
    <property type="molecule type" value="Genomic_DNA"/>
</dbReference>
<reference evidence="3" key="1">
    <citation type="submission" date="2016-10" db="EMBL/GenBank/DDBJ databases">
        <authorList>
            <person name="Varghese N."/>
            <person name="Submissions S."/>
        </authorList>
    </citation>
    <scope>NUCLEOTIDE SEQUENCE [LARGE SCALE GENOMIC DNA]</scope>
    <source>
        <strain evidence="3">CGMCC 4.3525</strain>
    </source>
</reference>
<protein>
    <submittedName>
        <fullName evidence="2">Uncharacterized protein</fullName>
    </submittedName>
</protein>
<feature type="transmembrane region" description="Helical" evidence="1">
    <location>
        <begin position="63"/>
        <end position="81"/>
    </location>
</feature>
<keyword evidence="3" id="KW-1185">Reference proteome</keyword>
<organism evidence="2 3">
    <name type="scientific">Lentzea xinjiangensis</name>
    <dbReference type="NCBI Taxonomy" id="402600"/>
    <lineage>
        <taxon>Bacteria</taxon>
        <taxon>Bacillati</taxon>
        <taxon>Actinomycetota</taxon>
        <taxon>Actinomycetes</taxon>
        <taxon>Pseudonocardiales</taxon>
        <taxon>Pseudonocardiaceae</taxon>
        <taxon>Lentzea</taxon>
    </lineage>
</organism>
<proteinExistence type="predicted"/>
<feature type="transmembrane region" description="Helical" evidence="1">
    <location>
        <begin position="130"/>
        <end position="148"/>
    </location>
</feature>
<name>A0A1H8ZKN9_9PSEU</name>
<evidence type="ECO:0000313" key="3">
    <source>
        <dbReference type="Proteomes" id="UP000199352"/>
    </source>
</evidence>
<sequence>MGRRGDPGMVVTARVLPLAVLVFSRYSDRELTRHRGTLTALAHGAEVSDQEVHDSLVEGTQGLSGLTMLGGLLSALFIWVSQRAAHVPMAVLTAMSAGMMGFAGALAATYGARLTWRRPALRPRRADFRVALAVGLLVAAWVLAGRLTA</sequence>
<dbReference type="AlphaFoldDB" id="A0A1H8ZKN9"/>
<dbReference type="RefSeq" id="WP_143115930.1">
    <property type="nucleotide sequence ID" value="NZ_FOFR01000001.1"/>
</dbReference>
<evidence type="ECO:0000313" key="2">
    <source>
        <dbReference type="EMBL" id="SEP64925.1"/>
    </source>
</evidence>
<keyword evidence="1" id="KW-1133">Transmembrane helix</keyword>
<evidence type="ECO:0000256" key="1">
    <source>
        <dbReference type="SAM" id="Phobius"/>
    </source>
</evidence>
<keyword evidence="1" id="KW-0472">Membrane</keyword>
<feature type="transmembrane region" description="Helical" evidence="1">
    <location>
        <begin position="87"/>
        <end position="110"/>
    </location>
</feature>
<gene>
    <name evidence="2" type="ORF">SAMN05216188_10169</name>
</gene>